<dbReference type="RefSeq" id="WP_161110523.1">
    <property type="nucleotide sequence ID" value="NZ_WWHY01000001.1"/>
</dbReference>
<dbReference type="AlphaFoldDB" id="A0A7K2IPM6"/>
<feature type="compositionally biased region" description="Low complexity" evidence="1">
    <location>
        <begin position="265"/>
        <end position="274"/>
    </location>
</feature>
<dbReference type="InterPro" id="IPR027417">
    <property type="entry name" value="P-loop_NTPase"/>
</dbReference>
<dbReference type="GO" id="GO:0004386">
    <property type="term" value="F:helicase activity"/>
    <property type="evidence" value="ECO:0007669"/>
    <property type="project" value="UniProtKB-KW"/>
</dbReference>
<proteinExistence type="predicted"/>
<reference evidence="2 3" key="1">
    <citation type="journal article" date="2019" name="Nat. Commun.">
        <title>The antimicrobial potential of Streptomyces from insect microbiomes.</title>
        <authorList>
            <person name="Chevrette M.G."/>
            <person name="Carlson C.M."/>
            <person name="Ortega H.E."/>
            <person name="Thomas C."/>
            <person name="Ananiev G.E."/>
            <person name="Barns K.J."/>
            <person name="Book A.J."/>
            <person name="Cagnazzo J."/>
            <person name="Carlos C."/>
            <person name="Flanigan W."/>
            <person name="Grubbs K.J."/>
            <person name="Horn H.A."/>
            <person name="Hoffmann F.M."/>
            <person name="Klassen J.L."/>
            <person name="Knack J.J."/>
            <person name="Lewin G.R."/>
            <person name="McDonald B.R."/>
            <person name="Muller L."/>
            <person name="Melo W.G.P."/>
            <person name="Pinto-Tomas A.A."/>
            <person name="Schmitz A."/>
            <person name="Wendt-Pienkowski E."/>
            <person name="Wildman S."/>
            <person name="Zhao M."/>
            <person name="Zhang F."/>
            <person name="Bugni T.S."/>
            <person name="Andes D.R."/>
            <person name="Pupo M.T."/>
            <person name="Currie C.R."/>
        </authorList>
    </citation>
    <scope>NUCLEOTIDE SEQUENCE [LARGE SCALE GENOMIC DNA]</scope>
    <source>
        <strain evidence="2 3">SID5840</strain>
    </source>
</reference>
<feature type="compositionally biased region" description="Basic and acidic residues" evidence="1">
    <location>
        <begin position="303"/>
        <end position="313"/>
    </location>
</feature>
<evidence type="ECO:0000313" key="2">
    <source>
        <dbReference type="EMBL" id="MYR31908.1"/>
    </source>
</evidence>
<keyword evidence="2" id="KW-0347">Helicase</keyword>
<evidence type="ECO:0000256" key="1">
    <source>
        <dbReference type="SAM" id="MobiDB-lite"/>
    </source>
</evidence>
<protein>
    <submittedName>
        <fullName evidence="2">DNA helicase</fullName>
    </submittedName>
</protein>
<evidence type="ECO:0000313" key="3">
    <source>
        <dbReference type="Proteomes" id="UP000467124"/>
    </source>
</evidence>
<gene>
    <name evidence="2" type="ORF">GTW20_06365</name>
</gene>
<dbReference type="EMBL" id="WWHY01000001">
    <property type="protein sequence ID" value="MYR31908.1"/>
    <property type="molecule type" value="Genomic_DNA"/>
</dbReference>
<keyword evidence="2" id="KW-0067">ATP-binding</keyword>
<feature type="region of interest" description="Disordered" evidence="1">
    <location>
        <begin position="251"/>
        <end position="331"/>
    </location>
</feature>
<sequence>MRSLQDDEQIGHAGSYTPVGGTIGDEPEAGSGVGAASLRWKRSVDVSRTHSFLAYTRSCLHREAVHRHEATVGRLDSDVHACMPAGPELLLSGAREALPLHEEGTRVARLAGRHGQALRYGYPLVVLGEGTGDERIALPLFVVDVRPVEEPGERDRPGTSSLRAVGTPDVNVALLARIGVTDPEDLFELRTRLRSGAPDPIHRPAAVAELAAKTRILLSRLEIERVDDIDPLGTRGRPLRPVRGAHNTAVLYRAGPGGRPEGEPFEPGLPEGLLADLDPTDPEGLDPDAVPGTALEPLLGSRPEARAPRERPQRERRRSRSRAREEAVSEPAAPEIVPIAASPLGQAQYEVLRAAMGEQLTVAAAPPGGGVHDLVDTVVRTAVAEGQRVLICCHGESDIDEVLARADTSPEHPVVRAGGVAEARRLTRILVRDTGLPPAWITDPGEPVEREDDLVGSWNRIREVWEAMDDVASGGHVLADLASERGRDIVRGWNPESLFTPERGGPEYWLHRAERAIAGGLGGLSHRSAVRRELGVTTDPESLARLCSVARMESEWREAVERRTRRAPLNELTAILDEAMEEHRRAGALRLSSVTGPRLRRGRAAVVNRLESLNWNDGGGRPAMGDLLDILPAWICRTDQARALPSGPGSFDLVIVVGAERTRVGELLPVLYRSVRALVIGDPAHPGPATALEPEEERRALATAGLDAEELDERGLRHGTGSALRAAARGASATLWLDEHDGAPEPLASVASEYCYGGRIAVRTEPRPGDEPVVDWRDVAGDCEAAPGSSYVNRDEAYRVAVVVDELDRTLPEEWTLTVVAPLQPQVALLRRLLRQCVLRRRVRVGGPELPVDGTTDVTVLSPMLTADAPAIAERRVMGMGHLWSSVLTRTRRRLVVVGDRAHWAAGRGPLTALLARGGEGGLGLAEEPRDDPATVALVEALRAAGTEVVVRPRVRGWATDLVVRYGARRVVVLLDREPDGPALRRLLARGEALDRGVEDLVVIVPAWRCLADPRTLAEEILSAC</sequence>
<feature type="region of interest" description="Disordered" evidence="1">
    <location>
        <begin position="1"/>
        <end position="30"/>
    </location>
</feature>
<keyword evidence="2" id="KW-0547">Nucleotide-binding</keyword>
<organism evidence="2 3">
    <name type="scientific">Nocardiopsis alba</name>
    <dbReference type="NCBI Taxonomy" id="53437"/>
    <lineage>
        <taxon>Bacteria</taxon>
        <taxon>Bacillati</taxon>
        <taxon>Actinomycetota</taxon>
        <taxon>Actinomycetes</taxon>
        <taxon>Streptosporangiales</taxon>
        <taxon>Nocardiopsidaceae</taxon>
        <taxon>Nocardiopsis</taxon>
    </lineage>
</organism>
<comment type="caution">
    <text evidence="2">The sequence shown here is derived from an EMBL/GenBank/DDBJ whole genome shotgun (WGS) entry which is preliminary data.</text>
</comment>
<dbReference type="Gene3D" id="3.40.50.300">
    <property type="entry name" value="P-loop containing nucleotide triphosphate hydrolases"/>
    <property type="match status" value="1"/>
</dbReference>
<keyword evidence="2" id="KW-0378">Hydrolase</keyword>
<dbReference type="Proteomes" id="UP000467124">
    <property type="component" value="Unassembled WGS sequence"/>
</dbReference>
<name>A0A7K2IPM6_9ACTN</name>
<accession>A0A7K2IPM6</accession>